<dbReference type="AlphaFoldDB" id="A0AA51X7X3"/>
<accession>A0AA51X7X3</accession>
<organism evidence="1 2">
    <name type="scientific">Pleionea litopenaei</name>
    <dbReference type="NCBI Taxonomy" id="3070815"/>
    <lineage>
        <taxon>Bacteria</taxon>
        <taxon>Pseudomonadati</taxon>
        <taxon>Pseudomonadota</taxon>
        <taxon>Gammaproteobacteria</taxon>
        <taxon>Oceanospirillales</taxon>
        <taxon>Pleioneaceae</taxon>
        <taxon>Pleionea</taxon>
    </lineage>
</organism>
<dbReference type="Gene3D" id="3.30.450.20">
    <property type="entry name" value="PAS domain"/>
    <property type="match status" value="1"/>
</dbReference>
<evidence type="ECO:0000313" key="1">
    <source>
        <dbReference type="EMBL" id="WMS88777.1"/>
    </source>
</evidence>
<proteinExistence type="predicted"/>
<dbReference type="RefSeq" id="WP_309204000.1">
    <property type="nucleotide sequence ID" value="NZ_CP133548.1"/>
</dbReference>
<name>A0AA51X7X3_9GAMM</name>
<keyword evidence="2" id="KW-1185">Reference proteome</keyword>
<sequence>MRRPNVQQAPELLGLCPAVRRRSRLKKVRSLRRATLALFVTITVLVNHSINAFETDPTLKRSLIESHQYQLEQLSLQPELRSLIVRPMTQEHMRFVLAEDQTWPIDHQEQQKRLPQKLSAQLKYLVNDPQFRFSEILLTDWFGGLISSYPGSTDFWQGDETKFIKPFMTQERYVSEAQWDQSSNTYSFHMAIPIESNGQIIGVLIGGIDVTSENLNELSLSDLLKLNIQTK</sequence>
<protein>
    <submittedName>
        <fullName evidence="1">PDC sensor domain-containing protein</fullName>
    </submittedName>
</protein>
<gene>
    <name evidence="1" type="ORF">Q9312_07625</name>
</gene>
<dbReference type="KEGG" id="plei:Q9312_07625"/>
<dbReference type="EMBL" id="CP133548">
    <property type="protein sequence ID" value="WMS88777.1"/>
    <property type="molecule type" value="Genomic_DNA"/>
</dbReference>
<evidence type="ECO:0000313" key="2">
    <source>
        <dbReference type="Proteomes" id="UP001239782"/>
    </source>
</evidence>
<dbReference type="CDD" id="cd18773">
    <property type="entry name" value="PDC1_HK_sensor"/>
    <property type="match status" value="1"/>
</dbReference>
<dbReference type="Proteomes" id="UP001239782">
    <property type="component" value="Chromosome"/>
</dbReference>
<reference evidence="1 2" key="1">
    <citation type="submission" date="2023-08" db="EMBL/GenBank/DDBJ databases">
        <title>Pleionea litopenaei sp. nov., isolated from stomach of juvenile Litopenaeus vannamei.</title>
        <authorList>
            <person name="Rho A.M."/>
            <person name="Hwang C.Y."/>
        </authorList>
    </citation>
    <scope>NUCLEOTIDE SEQUENCE [LARGE SCALE GENOMIC DNA]</scope>
    <source>
        <strain evidence="1 2">HL-JVS1</strain>
    </source>
</reference>